<reference evidence="1 2" key="1">
    <citation type="submission" date="2020-08" db="EMBL/GenBank/DDBJ databases">
        <title>Genomic Encyclopedia of Type Strains, Phase IV (KMG-IV): sequencing the most valuable type-strain genomes for metagenomic binning, comparative biology and taxonomic classification.</title>
        <authorList>
            <person name="Goeker M."/>
        </authorList>
    </citation>
    <scope>NUCLEOTIDE SEQUENCE [LARGE SCALE GENOMIC DNA]</scope>
    <source>
        <strain evidence="1 2">DSM 15867</strain>
    </source>
</reference>
<dbReference type="RefSeq" id="WP_184112374.1">
    <property type="nucleotide sequence ID" value="NZ_JACHNY010000002.1"/>
</dbReference>
<organism evidence="1 2">
    <name type="scientific">Sphingomonas abaci</name>
    <dbReference type="NCBI Taxonomy" id="237611"/>
    <lineage>
        <taxon>Bacteria</taxon>
        <taxon>Pseudomonadati</taxon>
        <taxon>Pseudomonadota</taxon>
        <taxon>Alphaproteobacteria</taxon>
        <taxon>Sphingomonadales</taxon>
        <taxon>Sphingomonadaceae</taxon>
        <taxon>Sphingomonas</taxon>
    </lineage>
</organism>
<gene>
    <name evidence="1" type="ORF">GGQ96_001069</name>
</gene>
<sequence>MESEKLKGCPFCNGPAVNVAGEYVTCGSPTFLDCAGRSVKAEPAAWNTRAPADLRSALEAETIERCARHLRERAKSFRKAAFDQGRRAGPMASSFEYAADEIEKSSAAIAALAPTTGDAS</sequence>
<accession>A0A7W7AIP2</accession>
<dbReference type="EMBL" id="JACHNY010000002">
    <property type="protein sequence ID" value="MBB4616949.1"/>
    <property type="molecule type" value="Genomic_DNA"/>
</dbReference>
<protein>
    <submittedName>
        <fullName evidence="1">Uncharacterized protein</fullName>
    </submittedName>
</protein>
<evidence type="ECO:0000313" key="2">
    <source>
        <dbReference type="Proteomes" id="UP000574769"/>
    </source>
</evidence>
<dbReference type="Proteomes" id="UP000574769">
    <property type="component" value="Unassembled WGS sequence"/>
</dbReference>
<comment type="caution">
    <text evidence="1">The sequence shown here is derived from an EMBL/GenBank/DDBJ whole genome shotgun (WGS) entry which is preliminary data.</text>
</comment>
<keyword evidence="2" id="KW-1185">Reference proteome</keyword>
<evidence type="ECO:0000313" key="1">
    <source>
        <dbReference type="EMBL" id="MBB4616949.1"/>
    </source>
</evidence>
<name>A0A7W7AIP2_9SPHN</name>
<proteinExistence type="predicted"/>
<dbReference type="AlphaFoldDB" id="A0A7W7AIP2"/>